<evidence type="ECO:0000313" key="3">
    <source>
        <dbReference type="Proteomes" id="UP000319825"/>
    </source>
</evidence>
<dbReference type="RefSeq" id="WP_246140496.1">
    <property type="nucleotide sequence ID" value="NZ_BAAATQ010000007.1"/>
</dbReference>
<feature type="transmembrane region" description="Helical" evidence="1">
    <location>
        <begin position="87"/>
        <end position="111"/>
    </location>
</feature>
<dbReference type="EMBL" id="VLKE01000001">
    <property type="protein sequence ID" value="TWH65414.1"/>
    <property type="molecule type" value="Genomic_DNA"/>
</dbReference>
<accession>A0A562I3Y1</accession>
<protein>
    <submittedName>
        <fullName evidence="2">Low temperature requirement A protein (LtrA)</fullName>
    </submittedName>
</protein>
<proteinExistence type="predicted"/>
<organism evidence="2 3">
    <name type="scientific">Micromonospora olivasterospora</name>
    <dbReference type="NCBI Taxonomy" id="1880"/>
    <lineage>
        <taxon>Bacteria</taxon>
        <taxon>Bacillati</taxon>
        <taxon>Actinomycetota</taxon>
        <taxon>Actinomycetes</taxon>
        <taxon>Micromonosporales</taxon>
        <taxon>Micromonosporaceae</taxon>
        <taxon>Micromonospora</taxon>
    </lineage>
</organism>
<feature type="transmembrane region" description="Helical" evidence="1">
    <location>
        <begin position="61"/>
        <end position="81"/>
    </location>
</feature>
<dbReference type="InterPro" id="IPR010640">
    <property type="entry name" value="Low_temperature_requirement_A"/>
</dbReference>
<feature type="transmembrane region" description="Helical" evidence="1">
    <location>
        <begin position="123"/>
        <end position="140"/>
    </location>
</feature>
<comment type="caution">
    <text evidence="2">The sequence shown here is derived from an EMBL/GenBank/DDBJ whole genome shotgun (WGS) entry which is preliminary data.</text>
</comment>
<keyword evidence="1" id="KW-0812">Transmembrane</keyword>
<evidence type="ECO:0000256" key="1">
    <source>
        <dbReference type="SAM" id="Phobius"/>
    </source>
</evidence>
<evidence type="ECO:0000313" key="2">
    <source>
        <dbReference type="EMBL" id="TWH65414.1"/>
    </source>
</evidence>
<dbReference type="Pfam" id="PF06772">
    <property type="entry name" value="LtrA"/>
    <property type="match status" value="1"/>
</dbReference>
<dbReference type="AlphaFoldDB" id="A0A562I3Y1"/>
<keyword evidence="3" id="KW-1185">Reference proteome</keyword>
<gene>
    <name evidence="2" type="ORF">JD77_00351</name>
</gene>
<dbReference type="Proteomes" id="UP000319825">
    <property type="component" value="Unassembled WGS sequence"/>
</dbReference>
<keyword evidence="1" id="KW-0472">Membrane</keyword>
<reference evidence="2 3" key="1">
    <citation type="submission" date="2019-07" db="EMBL/GenBank/DDBJ databases">
        <title>R&amp;d 2014.</title>
        <authorList>
            <person name="Klenk H.-P."/>
        </authorList>
    </citation>
    <scope>NUCLEOTIDE SEQUENCE [LARGE SCALE GENOMIC DNA]</scope>
    <source>
        <strain evidence="2 3">DSM 43868</strain>
    </source>
</reference>
<sequence>MFVFALTRIVARSFEDLAIEGQISGWSPVTGTGKTLLVMLALWSVWQGTAWTTSRYDPYNVWLQSIVMIALGSTMVLGVAVPRAFTSLGLAFAVGYVVAQVSRPLILLLALGRQRLRGLKQRMLIVLSATAVLWLAGALLTTNVRIVLWLAALTIEYLAGRFGWPVPLLGRSAVNRWQLGGAHLMLLAVADARRAWGRPPERARPPF</sequence>
<keyword evidence="1" id="KW-1133">Transmembrane helix</keyword>
<name>A0A562I3Y1_MICOL</name>